<dbReference type="EMBL" id="AVPF01000126">
    <property type="protein sequence ID" value="KGX83276.1"/>
    <property type="molecule type" value="Genomic_DNA"/>
</dbReference>
<evidence type="ECO:0000313" key="1">
    <source>
        <dbReference type="EMBL" id="KGX83276.1"/>
    </source>
</evidence>
<dbReference type="OrthoDB" id="2475704at2"/>
<comment type="caution">
    <text evidence="1">The sequence shown here is derived from an EMBL/GenBank/DDBJ whole genome shotgun (WGS) entry which is preliminary data.</text>
</comment>
<dbReference type="eggNOG" id="ENOG5030YV1">
    <property type="taxonomic scope" value="Bacteria"/>
</dbReference>
<sequence>MQLLQCKGKELEKEKKNSPEDFFNESTIKYVDKGNEHELRVLYVRYFEEDLSSFTPFDTNPIMSFGDQTFDLKDIVGLVALIKKPGFKHRKRVYINQQDEFDEMFKDLKWDKLQQVCMKLADGKPYDLESTLEFMTS</sequence>
<dbReference type="Proteomes" id="UP000030403">
    <property type="component" value="Unassembled WGS sequence"/>
</dbReference>
<keyword evidence="2" id="KW-1185">Reference proteome</keyword>
<accession>A0A0A5FR55</accession>
<organism evidence="1 2">
    <name type="scientific">Pontibacillus marinus BH030004 = DSM 16465</name>
    <dbReference type="NCBI Taxonomy" id="1385511"/>
    <lineage>
        <taxon>Bacteria</taxon>
        <taxon>Bacillati</taxon>
        <taxon>Bacillota</taxon>
        <taxon>Bacilli</taxon>
        <taxon>Bacillales</taxon>
        <taxon>Bacillaceae</taxon>
        <taxon>Pontibacillus</taxon>
    </lineage>
</organism>
<dbReference type="RefSeq" id="WP_027446831.1">
    <property type="nucleotide sequence ID" value="NZ_AULJ01000041.1"/>
</dbReference>
<dbReference type="AlphaFoldDB" id="A0A0A5FR55"/>
<dbReference type="STRING" id="1385511.GCA_000425225_03214"/>
<reference evidence="1 2" key="1">
    <citation type="submission" date="2013-08" db="EMBL/GenBank/DDBJ databases">
        <authorList>
            <person name="Huang J."/>
            <person name="Wang G."/>
        </authorList>
    </citation>
    <scope>NUCLEOTIDE SEQUENCE [LARGE SCALE GENOMIC DNA]</scope>
    <source>
        <strain evidence="1 2">BH030004</strain>
    </source>
</reference>
<name>A0A0A5FR55_9BACI</name>
<gene>
    <name evidence="1" type="ORF">N783_02235</name>
</gene>
<proteinExistence type="predicted"/>
<evidence type="ECO:0000313" key="2">
    <source>
        <dbReference type="Proteomes" id="UP000030403"/>
    </source>
</evidence>
<protein>
    <submittedName>
        <fullName evidence="1">Uncharacterized protein</fullName>
    </submittedName>
</protein>